<feature type="non-terminal residue" evidence="1">
    <location>
        <position position="1"/>
    </location>
</feature>
<sequence>MQFGEFHHIELETALMVDSDMLFELNCFVLGDSPADAISIEVSSTTKIQTLLPDIIDCYNRQSNISGRRLDQEKQSIYFYQVDVEFENLVDLVPPENPPLMKVRRVRHYWPDPQQIDESHVHILVDAHDITPPAQVEKKTSLSTGQDPVANLIDRFQSTRIDFLESLGASSASDAAIHRNFKEQQGGKNYMLIGRPQKHTGPPIALFHPVFGNFLSNLQSSETLPSEFYYQVQDYFWTSQEVYNVETKGKGTQRDPNVVSGLQDLLGKLWKTMEPGAAADGLAIVGTGGYCLILEMKNEI</sequence>
<reference evidence="1" key="1">
    <citation type="submission" date="2021-01" db="EMBL/GenBank/DDBJ databases">
        <authorList>
            <person name="Kaushik A."/>
        </authorList>
    </citation>
    <scope>NUCLEOTIDE SEQUENCE</scope>
    <source>
        <strain evidence="1">AG4-R118</strain>
    </source>
</reference>
<protein>
    <submittedName>
        <fullName evidence="1">Uncharacterized protein</fullName>
    </submittedName>
</protein>
<accession>A0A8H3CRP6</accession>
<proteinExistence type="predicted"/>
<evidence type="ECO:0000313" key="2">
    <source>
        <dbReference type="Proteomes" id="UP000663888"/>
    </source>
</evidence>
<gene>
    <name evidence="1" type="ORF">RDB_LOCUS148338</name>
</gene>
<dbReference type="EMBL" id="CAJMWX010001580">
    <property type="protein sequence ID" value="CAE6497059.1"/>
    <property type="molecule type" value="Genomic_DNA"/>
</dbReference>
<organism evidence="1 2">
    <name type="scientific">Rhizoctonia solani</name>
    <dbReference type="NCBI Taxonomy" id="456999"/>
    <lineage>
        <taxon>Eukaryota</taxon>
        <taxon>Fungi</taxon>
        <taxon>Dikarya</taxon>
        <taxon>Basidiomycota</taxon>
        <taxon>Agaricomycotina</taxon>
        <taxon>Agaricomycetes</taxon>
        <taxon>Cantharellales</taxon>
        <taxon>Ceratobasidiaceae</taxon>
        <taxon>Rhizoctonia</taxon>
    </lineage>
</organism>
<dbReference type="Proteomes" id="UP000663888">
    <property type="component" value="Unassembled WGS sequence"/>
</dbReference>
<name>A0A8H3CRP6_9AGAM</name>
<evidence type="ECO:0000313" key="1">
    <source>
        <dbReference type="EMBL" id="CAE6497059.1"/>
    </source>
</evidence>
<dbReference type="AlphaFoldDB" id="A0A8H3CRP6"/>
<dbReference type="OrthoDB" id="2441380at2759"/>
<comment type="caution">
    <text evidence="1">The sequence shown here is derived from an EMBL/GenBank/DDBJ whole genome shotgun (WGS) entry which is preliminary data.</text>
</comment>